<evidence type="ECO:0000256" key="5">
    <source>
        <dbReference type="ARBA" id="ARBA00022989"/>
    </source>
</evidence>
<keyword evidence="5 7" id="KW-1133">Transmembrane helix</keyword>
<reference evidence="8" key="1">
    <citation type="submission" date="2016-04" db="EMBL/GenBank/DDBJ databases">
        <authorList>
            <person name="Nguyen H.D."/>
            <person name="Samba Siva P."/>
            <person name="Cullis J."/>
            <person name="Levesque C.A."/>
            <person name="Hambleton S."/>
        </authorList>
    </citation>
    <scope>NUCLEOTIDE SEQUENCE</scope>
    <source>
        <strain evidence="8">DAOMC 236416</strain>
    </source>
</reference>
<proteinExistence type="inferred from homology"/>
<accession>A0A177TJ44</accession>
<feature type="transmembrane region" description="Helical" evidence="7">
    <location>
        <begin position="75"/>
        <end position="99"/>
    </location>
</feature>
<sequence length="190" mass="21474">MKVSSRPIQRPLLQRPLDLFYVVFLSFHLLASLLVDGQTFYPSSWIPSALVKVKADYLRDSNDPLIANALAPQYVWFWTAMVLEFVVQVPSFALGAWALARDDRRFYPLLIAYSSCASVTTLQCLLTVLLGPERKTLSADNLRTILGSYVPFFLIPTLMLVDFTWRATSIIMRAERNAAVVEKANAIKSR</sequence>
<evidence type="ECO:0000256" key="4">
    <source>
        <dbReference type="ARBA" id="ARBA00022824"/>
    </source>
</evidence>
<dbReference type="EMBL" id="LWDF02000339">
    <property type="protein sequence ID" value="KAE8250257.1"/>
    <property type="molecule type" value="Genomic_DNA"/>
</dbReference>
<dbReference type="PANTHER" id="PTHR31204">
    <property type="entry name" value="SIGMA INTRACELLULAR RECEPTOR 2"/>
    <property type="match status" value="1"/>
</dbReference>
<comment type="similarity">
    <text evidence="2">Belongs to the TMEM97/sigma-2 receptor family.</text>
</comment>
<evidence type="ECO:0000256" key="1">
    <source>
        <dbReference type="ARBA" id="ARBA00004477"/>
    </source>
</evidence>
<feature type="transmembrane region" description="Helical" evidence="7">
    <location>
        <begin position="20"/>
        <end position="41"/>
    </location>
</feature>
<comment type="subcellular location">
    <subcellularLocation>
        <location evidence="1">Endoplasmic reticulum membrane</location>
        <topology evidence="1">Multi-pass membrane protein</topology>
    </subcellularLocation>
</comment>
<dbReference type="AlphaFoldDB" id="A0A177TJ44"/>
<protein>
    <recommendedName>
        <fullName evidence="7">Efficient mitochondria targeting-associated protein 19</fullName>
    </recommendedName>
</protein>
<keyword evidence="6 7" id="KW-0472">Membrane</keyword>
<dbReference type="PROSITE" id="PS51751">
    <property type="entry name" value="EXPERA"/>
    <property type="match status" value="1"/>
</dbReference>
<evidence type="ECO:0000256" key="7">
    <source>
        <dbReference type="PIRNR" id="PIRNR031032"/>
    </source>
</evidence>
<keyword evidence="9" id="KW-1185">Reference proteome</keyword>
<gene>
    <name evidence="8" type="ORF">A4X13_0g4861</name>
</gene>
<keyword evidence="3 7" id="KW-0812">Transmembrane</keyword>
<evidence type="ECO:0000313" key="8">
    <source>
        <dbReference type="EMBL" id="KAE8250257.1"/>
    </source>
</evidence>
<dbReference type="InterPro" id="IPR051987">
    <property type="entry name" value="Sigma-2_receptor-like"/>
</dbReference>
<dbReference type="GO" id="GO:0005789">
    <property type="term" value="C:endoplasmic reticulum membrane"/>
    <property type="evidence" value="ECO:0007669"/>
    <property type="project" value="UniProtKB-SubCell"/>
</dbReference>
<dbReference type="InterPro" id="IPR016964">
    <property type="entry name" value="Sigma2_recept"/>
</dbReference>
<organism evidence="8 9">
    <name type="scientific">Tilletia indica</name>
    <dbReference type="NCBI Taxonomy" id="43049"/>
    <lineage>
        <taxon>Eukaryota</taxon>
        <taxon>Fungi</taxon>
        <taxon>Dikarya</taxon>
        <taxon>Basidiomycota</taxon>
        <taxon>Ustilaginomycotina</taxon>
        <taxon>Exobasidiomycetes</taxon>
        <taxon>Tilletiales</taxon>
        <taxon>Tilletiaceae</taxon>
        <taxon>Tilletia</taxon>
    </lineage>
</organism>
<dbReference type="Pfam" id="PF05241">
    <property type="entry name" value="EBP"/>
    <property type="match status" value="1"/>
</dbReference>
<evidence type="ECO:0000256" key="3">
    <source>
        <dbReference type="ARBA" id="ARBA00022692"/>
    </source>
</evidence>
<evidence type="ECO:0000256" key="6">
    <source>
        <dbReference type="ARBA" id="ARBA00023136"/>
    </source>
</evidence>
<dbReference type="Proteomes" id="UP000077521">
    <property type="component" value="Unassembled WGS sequence"/>
</dbReference>
<evidence type="ECO:0000313" key="9">
    <source>
        <dbReference type="Proteomes" id="UP000077521"/>
    </source>
</evidence>
<name>A0A177TJ44_9BASI</name>
<dbReference type="PANTHER" id="PTHR31204:SF1">
    <property type="entry name" value="SIGMA INTRACELLULAR RECEPTOR 2"/>
    <property type="match status" value="1"/>
</dbReference>
<reference evidence="8" key="2">
    <citation type="journal article" date="2019" name="IMA Fungus">
        <title>Genome sequencing and comparison of five Tilletia species to identify candidate genes for the detection of regulated species infecting wheat.</title>
        <authorList>
            <person name="Nguyen H.D.T."/>
            <person name="Sultana T."/>
            <person name="Kesanakurti P."/>
            <person name="Hambleton S."/>
        </authorList>
    </citation>
    <scope>NUCLEOTIDE SEQUENCE</scope>
    <source>
        <strain evidence="8">DAOMC 236416</strain>
    </source>
</reference>
<keyword evidence="4 7" id="KW-0256">Endoplasmic reticulum</keyword>
<feature type="transmembrane region" description="Helical" evidence="7">
    <location>
        <begin position="142"/>
        <end position="163"/>
    </location>
</feature>
<feature type="transmembrane region" description="Helical" evidence="7">
    <location>
        <begin position="106"/>
        <end position="130"/>
    </location>
</feature>
<dbReference type="PIRSF" id="PIRSF031032">
    <property type="entry name" value="TMP_97_prd"/>
    <property type="match status" value="1"/>
</dbReference>
<dbReference type="InterPro" id="IPR033118">
    <property type="entry name" value="EXPERA"/>
</dbReference>
<evidence type="ECO:0000256" key="2">
    <source>
        <dbReference type="ARBA" id="ARBA00009096"/>
    </source>
</evidence>
<comment type="caution">
    <text evidence="8">The sequence shown here is derived from an EMBL/GenBank/DDBJ whole genome shotgun (WGS) entry which is preliminary data.</text>
</comment>